<dbReference type="InterPro" id="IPR039064">
    <property type="entry name" value="ZNF750_Znf"/>
</dbReference>
<feature type="non-terminal residue" evidence="3">
    <location>
        <position position="520"/>
    </location>
</feature>
<comment type="caution">
    <text evidence="3">The sequence shown here is derived from an EMBL/GenBank/DDBJ whole genome shotgun (WGS) entry which is preliminary data.</text>
</comment>
<feature type="compositionally biased region" description="Polar residues" evidence="1">
    <location>
        <begin position="294"/>
        <end position="309"/>
    </location>
</feature>
<feature type="compositionally biased region" description="Pro residues" evidence="1">
    <location>
        <begin position="314"/>
        <end position="325"/>
    </location>
</feature>
<evidence type="ECO:0000256" key="1">
    <source>
        <dbReference type="SAM" id="MobiDB-lite"/>
    </source>
</evidence>
<feature type="region of interest" description="Disordered" evidence="1">
    <location>
        <begin position="294"/>
        <end position="329"/>
    </location>
</feature>
<feature type="non-terminal residue" evidence="3">
    <location>
        <position position="1"/>
    </location>
</feature>
<dbReference type="PANTHER" id="PTHR14678:SF2">
    <property type="entry name" value="PROLINE-RICH PROTEIN 35"/>
    <property type="match status" value="1"/>
</dbReference>
<dbReference type="AlphaFoldDB" id="A0A7L0ZQ91"/>
<accession>A0A7L0ZQ91</accession>
<dbReference type="EMBL" id="VXAY01004038">
    <property type="protein sequence ID" value="NXM30590.1"/>
    <property type="molecule type" value="Genomic_DNA"/>
</dbReference>
<gene>
    <name evidence="3" type="primary">Prr35</name>
    <name evidence="3" type="ORF">OXYCRI_R02466</name>
</gene>
<protein>
    <submittedName>
        <fullName evidence="3">PRR35 protein</fullName>
    </submittedName>
</protein>
<sequence>MSKDDVGCKLTSVYKHKERKPKKPHYIPRPWGKPYNYKCFQCPFTCMEKSHLYNHMKYSLCKNSLSLLIESDWPYKKGNLLHPELRLLHTEPSRLRGQRDEQNTSDSSAASAGDNKPCKEVEPDFIITDVFSLKNHVMKSREIASPDLDAKPKNCKVPKKCLAGGGILMEQWKLVANGQKRNTPEVSSTCIDSNIIPCYPPPAYGDYQEPQGLNLSLLGINYPLNPSLFSYLSPTLANSTTTHPHLAQLPFLASTAQLMHPHASHFQPLQTPERTAFLPRFYYPLLFEHNFGSTESKMSSSKPDTQQLVGSVMPTPPQAKPPSEPTKPGLLKLPILKTGFPWPRVFQKEGGSRFDQLRWEQHHPPSLVSPFVGGCYETVCAGGSRANPGHIPKALDHWHMEVFTRQSEEPERGNDTEILPSVSAALDHSLCKQSRPQERSATMTDPEATTVLIGDLSKTLEEYQEVEKKLSYLAKEDSPGQKELRDQLAKIRMELYHIHQALEKATKPHEGPLDLSVKRS</sequence>
<evidence type="ECO:0000313" key="4">
    <source>
        <dbReference type="Proteomes" id="UP000564466"/>
    </source>
</evidence>
<feature type="compositionally biased region" description="Basic and acidic residues" evidence="1">
    <location>
        <begin position="91"/>
        <end position="102"/>
    </location>
</feature>
<name>A0A7L0ZQ91_9PASS</name>
<keyword evidence="4" id="KW-1185">Reference proteome</keyword>
<organism evidence="3 4">
    <name type="scientific">Oxyruncus cristatus</name>
    <name type="common">sharpbill</name>
    <dbReference type="NCBI Taxonomy" id="114331"/>
    <lineage>
        <taxon>Eukaryota</taxon>
        <taxon>Metazoa</taxon>
        <taxon>Chordata</taxon>
        <taxon>Craniata</taxon>
        <taxon>Vertebrata</taxon>
        <taxon>Euteleostomi</taxon>
        <taxon>Archelosauria</taxon>
        <taxon>Archosauria</taxon>
        <taxon>Dinosauria</taxon>
        <taxon>Saurischia</taxon>
        <taxon>Theropoda</taxon>
        <taxon>Coelurosauria</taxon>
        <taxon>Aves</taxon>
        <taxon>Neognathae</taxon>
        <taxon>Neoaves</taxon>
        <taxon>Telluraves</taxon>
        <taxon>Australaves</taxon>
        <taxon>Passeriformes</taxon>
        <taxon>Cotingidae</taxon>
        <taxon>Oxyruncus</taxon>
    </lineage>
</organism>
<dbReference type="InterPro" id="IPR039363">
    <property type="entry name" value="ZNF750"/>
</dbReference>
<dbReference type="Pfam" id="PF15269">
    <property type="entry name" value="zf-C2H2_7"/>
    <property type="match status" value="1"/>
</dbReference>
<reference evidence="3 4" key="1">
    <citation type="submission" date="2019-09" db="EMBL/GenBank/DDBJ databases">
        <title>Bird 10,000 Genomes (B10K) Project - Family phase.</title>
        <authorList>
            <person name="Zhang G."/>
        </authorList>
    </citation>
    <scope>NUCLEOTIDE SEQUENCE [LARGE SCALE GENOMIC DNA]</scope>
    <source>
        <strain evidence="3">B10K-DU-002-07</strain>
        <tissue evidence="3">Muscle</tissue>
    </source>
</reference>
<dbReference type="PANTHER" id="PTHR14678">
    <property type="entry name" value="PROLINE-RICH PROTEIN 35-RELATED"/>
    <property type="match status" value="1"/>
</dbReference>
<proteinExistence type="predicted"/>
<evidence type="ECO:0000259" key="2">
    <source>
        <dbReference type="Pfam" id="PF15269"/>
    </source>
</evidence>
<evidence type="ECO:0000313" key="3">
    <source>
        <dbReference type="EMBL" id="NXM30590.1"/>
    </source>
</evidence>
<feature type="domain" description="Zinc finger protein 750-like zinc finger" evidence="2">
    <location>
        <begin position="18"/>
        <end position="68"/>
    </location>
</feature>
<feature type="region of interest" description="Disordered" evidence="1">
    <location>
        <begin position="91"/>
        <end position="117"/>
    </location>
</feature>
<dbReference type="Proteomes" id="UP000564466">
    <property type="component" value="Unassembled WGS sequence"/>
</dbReference>